<dbReference type="Pfam" id="PF11740">
    <property type="entry name" value="KfrA_N"/>
    <property type="match status" value="1"/>
</dbReference>
<dbReference type="Proteomes" id="UP000483379">
    <property type="component" value="Unassembled WGS sequence"/>
</dbReference>
<keyword evidence="5" id="KW-1185">Reference proteome</keyword>
<comment type="caution">
    <text evidence="4">The sequence shown here is derived from an EMBL/GenBank/DDBJ whole genome shotgun (WGS) entry which is preliminary data.</text>
</comment>
<gene>
    <name evidence="4" type="ORF">G3446_22895</name>
</gene>
<dbReference type="RefSeq" id="WP_164455654.1">
    <property type="nucleotide sequence ID" value="NZ_JAAIJQ010000104.1"/>
</dbReference>
<evidence type="ECO:0000259" key="3">
    <source>
        <dbReference type="Pfam" id="PF11740"/>
    </source>
</evidence>
<reference evidence="4 5" key="1">
    <citation type="submission" date="2020-02" db="EMBL/GenBank/DDBJ databases">
        <title>Genome sequences of Thiorhodococcus mannitoliphagus and Thiorhodococcus minor, purple sulfur photosynthetic bacteria in the gammaproteobacterial family, Chromatiaceae.</title>
        <authorList>
            <person name="Aviles F.A."/>
            <person name="Meyer T.E."/>
            <person name="Kyndt J.A."/>
        </authorList>
    </citation>
    <scope>NUCLEOTIDE SEQUENCE [LARGE SCALE GENOMIC DNA]</scope>
    <source>
        <strain evidence="4 5">DSM 11518</strain>
    </source>
</reference>
<evidence type="ECO:0000256" key="1">
    <source>
        <dbReference type="SAM" id="Coils"/>
    </source>
</evidence>
<sequence length="354" mass="39751">MSKTRTLAKEAAFKLLQSGQRPTAERVRAAIGQGAQQTILGALDEFWQEIGERLREPRLPDPLVEPVMTLWSQAVGTAASQWQTERKELEARIGALESREQTLTLELNEVTEARGRAETAAATAETLNAELQQELNEQRAERQTLQGEADRLSREATQTGELLKNERDARDRDQAAWLQQIDAARQATKTALAERDRLAKELNEAREARTRQEVLLAQADDRRKELTATLASRTQAFSAAQARAAAAERQAEDLDSQLERTSAIAEALKAQLRSGDETSKEMTERFDSLKLERERLVAENRTLRDELSVLRARREEFEISVQRALGQLERRVGPHAETEDDPAASPTLDRIPKT</sequence>
<organism evidence="4 5">
    <name type="scientific">Thiorhodococcus minor</name>
    <dbReference type="NCBI Taxonomy" id="57489"/>
    <lineage>
        <taxon>Bacteria</taxon>
        <taxon>Pseudomonadati</taxon>
        <taxon>Pseudomonadota</taxon>
        <taxon>Gammaproteobacteria</taxon>
        <taxon>Chromatiales</taxon>
        <taxon>Chromatiaceae</taxon>
        <taxon>Thiorhodococcus</taxon>
    </lineage>
</organism>
<evidence type="ECO:0000256" key="2">
    <source>
        <dbReference type="SAM" id="MobiDB-lite"/>
    </source>
</evidence>
<dbReference type="AlphaFoldDB" id="A0A6M0K4M3"/>
<feature type="region of interest" description="Disordered" evidence="2">
    <location>
        <begin position="136"/>
        <end position="156"/>
    </location>
</feature>
<feature type="region of interest" description="Disordered" evidence="2">
    <location>
        <begin position="325"/>
        <end position="354"/>
    </location>
</feature>
<name>A0A6M0K4M3_9GAMM</name>
<dbReference type="InterPro" id="IPR021104">
    <property type="entry name" value="KfrA_DNA-bd_N"/>
</dbReference>
<feature type="compositionally biased region" description="Basic and acidic residues" evidence="2">
    <location>
        <begin position="136"/>
        <end position="154"/>
    </location>
</feature>
<evidence type="ECO:0000313" key="5">
    <source>
        <dbReference type="Proteomes" id="UP000483379"/>
    </source>
</evidence>
<evidence type="ECO:0000313" key="4">
    <source>
        <dbReference type="EMBL" id="NEV64680.1"/>
    </source>
</evidence>
<dbReference type="EMBL" id="JAAIJQ010000104">
    <property type="protein sequence ID" value="NEV64680.1"/>
    <property type="molecule type" value="Genomic_DNA"/>
</dbReference>
<feature type="domain" description="KfrA N-terminal DNA-binding" evidence="3">
    <location>
        <begin position="7"/>
        <end position="112"/>
    </location>
</feature>
<accession>A0A6M0K4M3</accession>
<protein>
    <recommendedName>
        <fullName evidence="3">KfrA N-terminal DNA-binding domain-containing protein</fullName>
    </recommendedName>
</protein>
<keyword evidence="1" id="KW-0175">Coiled coil</keyword>
<proteinExistence type="predicted"/>
<feature type="coiled-coil region" evidence="1">
    <location>
        <begin position="188"/>
        <end position="320"/>
    </location>
</feature>
<feature type="compositionally biased region" description="Basic and acidic residues" evidence="2">
    <location>
        <begin position="328"/>
        <end position="337"/>
    </location>
</feature>